<organism evidence="1 2">
    <name type="scientific">Methylobacterium oryzae CBMB20</name>
    <dbReference type="NCBI Taxonomy" id="693986"/>
    <lineage>
        <taxon>Bacteria</taxon>
        <taxon>Pseudomonadati</taxon>
        <taxon>Pseudomonadota</taxon>
        <taxon>Alphaproteobacteria</taxon>
        <taxon>Hyphomicrobiales</taxon>
        <taxon>Methylobacteriaceae</taxon>
        <taxon>Methylobacterium</taxon>
    </lineage>
</organism>
<dbReference type="AlphaFoldDB" id="A0A089Q289"/>
<sequence length="54" mass="6120">MAARAVEAILHRCFTFPEKLRPHVSDVSSEIANTMCATFAQTNHLFWHRTEGSC</sequence>
<proteinExistence type="predicted"/>
<accession>A0A089Q289</accession>
<dbReference type="Proteomes" id="UP000029492">
    <property type="component" value="Chromosome"/>
</dbReference>
<protein>
    <submittedName>
        <fullName evidence="1">Protein of unassigned function</fullName>
    </submittedName>
</protein>
<evidence type="ECO:0000313" key="2">
    <source>
        <dbReference type="Proteomes" id="UP000029492"/>
    </source>
</evidence>
<dbReference type="KEGG" id="mor:MOC_0959"/>
<dbReference type="EMBL" id="CP003811">
    <property type="protein sequence ID" value="AIQ88714.1"/>
    <property type="molecule type" value="Genomic_DNA"/>
</dbReference>
<name>A0A089Q289_9HYPH</name>
<keyword evidence="2" id="KW-1185">Reference proteome</keyword>
<reference evidence="1 2" key="1">
    <citation type="journal article" date="2014" name="PLoS ONE">
        <title>Genome Information of Methylobacterium oryzae, a Plant-Probiotic Methylotroph in the Phyllosphere.</title>
        <authorList>
            <person name="Kwak M.J."/>
            <person name="Jeong H."/>
            <person name="Madhaiyan M."/>
            <person name="Lee Y."/>
            <person name="Sa T.M."/>
            <person name="Oh T.K."/>
            <person name="Kim J.F."/>
        </authorList>
    </citation>
    <scope>NUCLEOTIDE SEQUENCE [LARGE SCALE GENOMIC DNA]</scope>
    <source>
        <strain evidence="1 2">CBMB20</strain>
    </source>
</reference>
<gene>
    <name evidence="1" type="ORF">MOC_0959</name>
</gene>
<evidence type="ECO:0000313" key="1">
    <source>
        <dbReference type="EMBL" id="AIQ88714.1"/>
    </source>
</evidence>
<dbReference type="HOGENOM" id="CLU_3045239_0_0_5"/>